<dbReference type="EMBL" id="CP022513">
    <property type="protein sequence ID" value="AVN64633.1"/>
    <property type="molecule type" value="Genomic_DNA"/>
</dbReference>
<dbReference type="Gene3D" id="3.40.190.10">
    <property type="entry name" value="Periplasmic binding protein-like II"/>
    <property type="match status" value="3"/>
</dbReference>
<sequence>MKKLLAIVGAIGLTGTAATTVVSCGTTDTFDIIFIPSNNATEVINTVKPLEEKLQAEMKAKAEERGETFTKKVKISTSTSYEAAGSTLAAGKADLAFLPVGTYNKNKGTIKEDGTYDKLGILLESSRDAYTVEKDMPAGSITQSDSLKYANEYNKILDITGNETITKEQIREKYLDTSSNSEYYRSYVYVNNDLLNKSDIKLSEISADDEYQAALRKLILPGANGEEAKGDVNFSVSKSKTSSAGTIYPLMWLKNVAGFNDEQVKYIYTKSNRQADYPSAAQYVSNTSNGVAVGFSDIRYEIKDEAASIKAFKNTSVIGMSDKIINDGIMYSRKRINDDKIIKDLRDSFKDLISKEENKEIFNVYNHTDYIGPKEEQTPIEWETALDKEITVTSVEAEKIETLIKDL</sequence>
<dbReference type="NCBIfam" id="NF045726">
    <property type="entry name" value="XXplasma_LP"/>
    <property type="match status" value="1"/>
</dbReference>
<accession>A0A2R3P825</accession>
<evidence type="ECO:0000313" key="2">
    <source>
        <dbReference type="Proteomes" id="UP000239216"/>
    </source>
</evidence>
<dbReference type="PROSITE" id="PS51257">
    <property type="entry name" value="PROKAR_LIPOPROTEIN"/>
    <property type="match status" value="1"/>
</dbReference>
<dbReference type="InterPro" id="IPR054816">
    <property type="entry name" value="Lipoprotein_mollicutes-type_CS"/>
</dbReference>
<dbReference type="Proteomes" id="UP000239216">
    <property type="component" value="Chromosome"/>
</dbReference>
<evidence type="ECO:0008006" key="3">
    <source>
        <dbReference type="Google" id="ProtNLM"/>
    </source>
</evidence>
<dbReference type="Pfam" id="PF12974">
    <property type="entry name" value="Phosphonate-bd"/>
    <property type="match status" value="1"/>
</dbReference>
<organism evidence="1 2">
    <name type="scientific">Mesoplasma florum</name>
    <name type="common">Acholeplasma florum</name>
    <dbReference type="NCBI Taxonomy" id="2151"/>
    <lineage>
        <taxon>Bacteria</taxon>
        <taxon>Bacillati</taxon>
        <taxon>Mycoplasmatota</taxon>
        <taxon>Mollicutes</taxon>
        <taxon>Entomoplasmatales</taxon>
        <taxon>Entomoplasmataceae</taxon>
        <taxon>Mesoplasma</taxon>
    </lineage>
</organism>
<gene>
    <name evidence="1" type="ORF">CG003_03150</name>
</gene>
<dbReference type="RefSeq" id="WP_029511760.1">
    <property type="nucleotide sequence ID" value="NZ_CP022513.1"/>
</dbReference>
<proteinExistence type="predicted"/>
<dbReference type="AlphaFoldDB" id="A0A2R3P825"/>
<evidence type="ECO:0000313" key="1">
    <source>
        <dbReference type="EMBL" id="AVN64633.1"/>
    </source>
</evidence>
<name>A0A2R3P825_MESFO</name>
<protein>
    <recommendedName>
        <fullName evidence="3">Phosphonate ABC transporter substrate-binding protein</fullName>
    </recommendedName>
</protein>
<dbReference type="NCBIfam" id="NF038029">
    <property type="entry name" value="LP_plasma"/>
    <property type="match status" value="1"/>
</dbReference>
<reference evidence="1 2" key="1">
    <citation type="submission" date="2017-07" db="EMBL/GenBank/DDBJ databases">
        <title>Comparative genomic analysis of Mesoplasma florum.</title>
        <authorList>
            <person name="Baby V."/>
            <person name="Lachance J.-C."/>
            <person name="Gagnon J."/>
            <person name="Lucier J.-F."/>
            <person name="Matteau D."/>
            <person name="Knight T.F."/>
            <person name="Rodrigue S."/>
        </authorList>
    </citation>
    <scope>NUCLEOTIDE SEQUENCE [LARGE SCALE GENOMIC DNA]</scope>
    <source>
        <strain evidence="1 2">CnuA-2</strain>
    </source>
</reference>